<dbReference type="Pfam" id="PF14111">
    <property type="entry name" value="DUF4283"/>
    <property type="match status" value="1"/>
</dbReference>
<feature type="chain" id="PRO_5028910222" evidence="2">
    <location>
        <begin position="19"/>
        <end position="521"/>
    </location>
</feature>
<feature type="domain" description="Zinc knuckle CX2CX4HX4C" evidence="4">
    <location>
        <begin position="264"/>
        <end position="310"/>
    </location>
</feature>
<organism evidence="5 6">
    <name type="scientific">Arabidopsis thaliana</name>
    <name type="common">Mouse-ear cress</name>
    <dbReference type="NCBI Taxonomy" id="3702"/>
    <lineage>
        <taxon>Eukaryota</taxon>
        <taxon>Viridiplantae</taxon>
        <taxon>Streptophyta</taxon>
        <taxon>Embryophyta</taxon>
        <taxon>Tracheophyta</taxon>
        <taxon>Spermatophyta</taxon>
        <taxon>Magnoliopsida</taxon>
        <taxon>eudicotyledons</taxon>
        <taxon>Gunneridae</taxon>
        <taxon>Pentapetalae</taxon>
        <taxon>rosids</taxon>
        <taxon>malvids</taxon>
        <taxon>Brassicales</taxon>
        <taxon>Brassicaceae</taxon>
        <taxon>Camelineae</taxon>
        <taxon>Arabidopsis</taxon>
    </lineage>
</organism>
<name>A0A7G2E6L7_ARATH</name>
<keyword evidence="2" id="KW-0732">Signal</keyword>
<dbReference type="InterPro" id="IPR025558">
    <property type="entry name" value="DUF4283"/>
</dbReference>
<dbReference type="InterPro" id="IPR025836">
    <property type="entry name" value="Zn_knuckle_CX2CX4HX4C"/>
</dbReference>
<dbReference type="Proteomes" id="UP000516314">
    <property type="component" value="Chromosome 2"/>
</dbReference>
<evidence type="ECO:0000313" key="5">
    <source>
        <dbReference type="EMBL" id="CAD5317884.1"/>
    </source>
</evidence>
<dbReference type="EMBL" id="LR881467">
    <property type="protein sequence ID" value="CAD5317884.1"/>
    <property type="molecule type" value="Genomic_DNA"/>
</dbReference>
<evidence type="ECO:0000259" key="4">
    <source>
        <dbReference type="Pfam" id="PF14392"/>
    </source>
</evidence>
<feature type="domain" description="DUF4283" evidence="3">
    <location>
        <begin position="125"/>
        <end position="207"/>
    </location>
</feature>
<sequence>MAIVKAISLRLLLRHLLSKILTVFYAGVGRFLFSHDQAVVHNRIVGVPHDSVVTPRWIRIYLKKRLADFFSIPSHLTPPINYLFRFYPLRLIMADNVRRALQNINLGIDDTPVALPQAIVQRAVDDNRFCLLGRPLMPRNQNLRQILTTVPRTWGLVGFVRGRIIQNRRFQFIFPSEESLDTVLRRGPWSFADRMLVVERWTPDMDPLVLNFIPFWIQVREIPLQFLNLEVIDNIAGSLGERMAVDFDPFTTTRVEFVRIQIKWDVNHPLRFQRNYQFSLGVNTVLSFYYERLRGFCDVCGRMTHDAGSCVLQNGALHDSDGDDDNADGDQEFHGNPGVHIQEIGDDGQPIQDGDEVGEEIVPGPVGADVNEVEEEVSDIDPTHNALEDISSDNDRNMFHGEWTCDEDLLYNPVPSFANATCDILGPVELLSQELRKRKHNFEVGEASGSSRRRKITSQEDSEGHDSENSKKCALNADNFDMIVVIFNLKTLLSPCKEAGIEADQIVMVDTMRSSIVADKN</sequence>
<protein>
    <submittedName>
        <fullName evidence="5">(thale cress) hypothetical protein</fullName>
    </submittedName>
</protein>
<dbReference type="PANTHER" id="PTHR31286">
    <property type="entry name" value="GLYCINE-RICH CELL WALL STRUCTURAL PROTEIN 1.8-LIKE"/>
    <property type="match status" value="1"/>
</dbReference>
<evidence type="ECO:0000256" key="1">
    <source>
        <dbReference type="SAM" id="MobiDB-lite"/>
    </source>
</evidence>
<gene>
    <name evidence="5" type="ORF">AT9943_LOCUS6138</name>
</gene>
<dbReference type="AlphaFoldDB" id="A0A7G2E6L7"/>
<proteinExistence type="predicted"/>
<dbReference type="Pfam" id="PF14392">
    <property type="entry name" value="zf-CCHC_4"/>
    <property type="match status" value="1"/>
</dbReference>
<evidence type="ECO:0000256" key="2">
    <source>
        <dbReference type="SAM" id="SignalP"/>
    </source>
</evidence>
<feature type="compositionally biased region" description="Basic and acidic residues" evidence="1">
    <location>
        <begin position="462"/>
        <end position="471"/>
    </location>
</feature>
<feature type="signal peptide" evidence="2">
    <location>
        <begin position="1"/>
        <end position="18"/>
    </location>
</feature>
<dbReference type="PANTHER" id="PTHR31286:SF162">
    <property type="entry name" value="DUF4283 DOMAIN-CONTAINING PROTEIN-RELATED"/>
    <property type="match status" value="1"/>
</dbReference>
<evidence type="ECO:0000259" key="3">
    <source>
        <dbReference type="Pfam" id="PF14111"/>
    </source>
</evidence>
<accession>A0A7G2E6L7</accession>
<reference evidence="5 6" key="1">
    <citation type="submission" date="2020-09" db="EMBL/GenBank/DDBJ databases">
        <authorList>
            <person name="Ashkenazy H."/>
        </authorList>
    </citation>
    <scope>NUCLEOTIDE SEQUENCE [LARGE SCALE GENOMIC DNA]</scope>
    <source>
        <strain evidence="6">cv. Cdm-0</strain>
    </source>
</reference>
<dbReference type="InterPro" id="IPR040256">
    <property type="entry name" value="At4g02000-like"/>
</dbReference>
<feature type="region of interest" description="Disordered" evidence="1">
    <location>
        <begin position="442"/>
        <end position="471"/>
    </location>
</feature>
<evidence type="ECO:0000313" key="6">
    <source>
        <dbReference type="Proteomes" id="UP000516314"/>
    </source>
</evidence>